<sequence>MRFVSVTFLGLSAFTFTQAFQYGNHVTNPVPEAAARVLAKSMIIVILTRKVLAKLELASPLTLALSVDSGGGDDGCTCCSTRSIQLEKNHYGLLTGILSYSHFLR</sequence>
<evidence type="ECO:0000256" key="1">
    <source>
        <dbReference type="SAM" id="SignalP"/>
    </source>
</evidence>
<dbReference type="EMBL" id="FJUW01000036">
    <property type="protein sequence ID" value="CZT05703.1"/>
    <property type="molecule type" value="Genomic_DNA"/>
</dbReference>
<comment type="caution">
    <text evidence="2">The sequence shown here is derived from an EMBL/GenBank/DDBJ whole genome shotgun (WGS) entry which is preliminary data.</text>
</comment>
<evidence type="ECO:0000313" key="2">
    <source>
        <dbReference type="EMBL" id="CZT05703.1"/>
    </source>
</evidence>
<reference evidence="3" key="1">
    <citation type="submission" date="2016-03" db="EMBL/GenBank/DDBJ databases">
        <authorList>
            <person name="Ploux O."/>
        </authorList>
    </citation>
    <scope>NUCLEOTIDE SEQUENCE [LARGE SCALE GENOMIC DNA]</scope>
    <source>
        <strain evidence="3">UK7</strain>
    </source>
</reference>
<keyword evidence="1" id="KW-0732">Signal</keyword>
<name>A0A1E1L5M3_9HELO</name>
<evidence type="ECO:0000313" key="3">
    <source>
        <dbReference type="Proteomes" id="UP000178129"/>
    </source>
</evidence>
<dbReference type="InParanoid" id="A0A1E1L5M3"/>
<protein>
    <recommendedName>
        <fullName evidence="4">Secreted protein</fullName>
    </recommendedName>
</protein>
<keyword evidence="3" id="KW-1185">Reference proteome</keyword>
<evidence type="ECO:0008006" key="4">
    <source>
        <dbReference type="Google" id="ProtNLM"/>
    </source>
</evidence>
<proteinExistence type="predicted"/>
<dbReference type="AlphaFoldDB" id="A0A1E1L5M3"/>
<accession>A0A1E1L5M3</accession>
<dbReference type="Proteomes" id="UP000178129">
    <property type="component" value="Unassembled WGS sequence"/>
</dbReference>
<organism evidence="2 3">
    <name type="scientific">Rhynchosporium graminicola</name>
    <dbReference type="NCBI Taxonomy" id="2792576"/>
    <lineage>
        <taxon>Eukaryota</taxon>
        <taxon>Fungi</taxon>
        <taxon>Dikarya</taxon>
        <taxon>Ascomycota</taxon>
        <taxon>Pezizomycotina</taxon>
        <taxon>Leotiomycetes</taxon>
        <taxon>Helotiales</taxon>
        <taxon>Ploettnerulaceae</taxon>
        <taxon>Rhynchosporium</taxon>
    </lineage>
</organism>
<gene>
    <name evidence="2" type="ORF">RCO7_03893</name>
</gene>
<feature type="chain" id="PRO_5009446816" description="Secreted protein" evidence="1">
    <location>
        <begin position="20"/>
        <end position="105"/>
    </location>
</feature>
<feature type="signal peptide" evidence="1">
    <location>
        <begin position="1"/>
        <end position="19"/>
    </location>
</feature>